<feature type="compositionally biased region" description="Basic residues" evidence="1">
    <location>
        <begin position="204"/>
        <end position="216"/>
    </location>
</feature>
<dbReference type="AlphaFoldDB" id="A0A3N4JQQ7"/>
<protein>
    <submittedName>
        <fullName evidence="2">Uncharacterized protein</fullName>
    </submittedName>
</protein>
<dbReference type="Proteomes" id="UP000276215">
    <property type="component" value="Unassembled WGS sequence"/>
</dbReference>
<evidence type="ECO:0000256" key="1">
    <source>
        <dbReference type="SAM" id="MobiDB-lite"/>
    </source>
</evidence>
<dbReference type="OrthoDB" id="5387413at2759"/>
<keyword evidence="3" id="KW-1185">Reference proteome</keyword>
<organism evidence="2 3">
    <name type="scientific">Choiromyces venosus 120613-1</name>
    <dbReference type="NCBI Taxonomy" id="1336337"/>
    <lineage>
        <taxon>Eukaryota</taxon>
        <taxon>Fungi</taxon>
        <taxon>Dikarya</taxon>
        <taxon>Ascomycota</taxon>
        <taxon>Pezizomycotina</taxon>
        <taxon>Pezizomycetes</taxon>
        <taxon>Pezizales</taxon>
        <taxon>Tuberaceae</taxon>
        <taxon>Choiromyces</taxon>
    </lineage>
</organism>
<sequence>MKMPTGSDLAKTRSKDVLSERIHTSLRSFNYHARDCSSCYDPYSVHLSKTLLLCDEGHVLAQEAAEALYAKARTTPMGQIDITFPEGWESVDGLIKSITHQLQGAPSNRIDLEAMKSAKAVSNNTARRIEAAREGKIEYVSAEDVSRGSSFARDLSRRGAIEAAPAPVMPRSRSKHHRYADPSRSSGFDLVATAHEQPQQQQHYTHHHHHNSRRTGSHSSREHGSPRSAGRAVTFNPEIEMRYF</sequence>
<proteinExistence type="predicted"/>
<accession>A0A3N4JQQ7</accession>
<name>A0A3N4JQQ7_9PEZI</name>
<evidence type="ECO:0000313" key="3">
    <source>
        <dbReference type="Proteomes" id="UP000276215"/>
    </source>
</evidence>
<feature type="region of interest" description="Disordered" evidence="1">
    <location>
        <begin position="162"/>
        <end position="236"/>
    </location>
</feature>
<gene>
    <name evidence="2" type="ORF">L873DRAFT_1788912</name>
</gene>
<dbReference type="EMBL" id="ML120379">
    <property type="protein sequence ID" value="RPB00527.1"/>
    <property type="molecule type" value="Genomic_DNA"/>
</dbReference>
<reference evidence="2 3" key="1">
    <citation type="journal article" date="2018" name="Nat. Ecol. Evol.">
        <title>Pezizomycetes genomes reveal the molecular basis of ectomycorrhizal truffle lifestyle.</title>
        <authorList>
            <person name="Murat C."/>
            <person name="Payen T."/>
            <person name="Noel B."/>
            <person name="Kuo A."/>
            <person name="Morin E."/>
            <person name="Chen J."/>
            <person name="Kohler A."/>
            <person name="Krizsan K."/>
            <person name="Balestrini R."/>
            <person name="Da Silva C."/>
            <person name="Montanini B."/>
            <person name="Hainaut M."/>
            <person name="Levati E."/>
            <person name="Barry K.W."/>
            <person name="Belfiori B."/>
            <person name="Cichocki N."/>
            <person name="Clum A."/>
            <person name="Dockter R.B."/>
            <person name="Fauchery L."/>
            <person name="Guy J."/>
            <person name="Iotti M."/>
            <person name="Le Tacon F."/>
            <person name="Lindquist E.A."/>
            <person name="Lipzen A."/>
            <person name="Malagnac F."/>
            <person name="Mello A."/>
            <person name="Molinier V."/>
            <person name="Miyauchi S."/>
            <person name="Poulain J."/>
            <person name="Riccioni C."/>
            <person name="Rubini A."/>
            <person name="Sitrit Y."/>
            <person name="Splivallo R."/>
            <person name="Traeger S."/>
            <person name="Wang M."/>
            <person name="Zifcakova L."/>
            <person name="Wipf D."/>
            <person name="Zambonelli A."/>
            <person name="Paolocci F."/>
            <person name="Nowrousian M."/>
            <person name="Ottonello S."/>
            <person name="Baldrian P."/>
            <person name="Spatafora J.W."/>
            <person name="Henrissat B."/>
            <person name="Nagy L.G."/>
            <person name="Aury J.M."/>
            <person name="Wincker P."/>
            <person name="Grigoriev I.V."/>
            <person name="Bonfante P."/>
            <person name="Martin F.M."/>
        </authorList>
    </citation>
    <scope>NUCLEOTIDE SEQUENCE [LARGE SCALE GENOMIC DNA]</scope>
    <source>
        <strain evidence="2 3">120613-1</strain>
    </source>
</reference>
<evidence type="ECO:0000313" key="2">
    <source>
        <dbReference type="EMBL" id="RPB00527.1"/>
    </source>
</evidence>